<sequence length="197" mass="19873">MSQLTRCHSFRLRTGGFARRLGAAAAITTLALLPVACSSSQTASDSTAKAADSVTMSDQWIKAADSGMSAAFGVLANNSDKPVNLVAAASPASASVEIHEVAPDGAGEKTMRPKAGGIVIPAHGRATLAPGGEHLMFMGLKAPLRTGAETPITLTFSDGSTTTVTAQVRDFAGGKENYQPSGDKPAAAPGDNPAHGG</sequence>
<reference evidence="3 6" key="3">
    <citation type="submission" date="2016-10" db="EMBL/GenBank/DDBJ databases">
        <title>Genome sequence of Nocardia seriolae strain EM150506, isolated from Anguila japonica.</title>
        <authorList>
            <person name="Han H.-J."/>
        </authorList>
    </citation>
    <scope>NUCLEOTIDE SEQUENCE [LARGE SCALE GENOMIC DNA]</scope>
    <source>
        <strain evidence="3 6">EM150506</strain>
    </source>
</reference>
<dbReference type="Pfam" id="PF04314">
    <property type="entry name" value="PCuAC"/>
    <property type="match status" value="1"/>
</dbReference>
<reference evidence="5" key="1">
    <citation type="submission" date="2015-07" db="EMBL/GenBank/DDBJ databases">
        <title>Nocardia seriolae U-1 whole genome shotgun sequence.</title>
        <authorList>
            <person name="Imajoh M."/>
            <person name="Fukumoto Y."/>
            <person name="Sukeda M."/>
            <person name="Yamane J."/>
            <person name="Yamasaki K."/>
            <person name="Shimizu M."/>
            <person name="Ohnishi K."/>
            <person name="Oshima S."/>
        </authorList>
    </citation>
    <scope>NUCLEOTIDE SEQUENCE [LARGE SCALE GENOMIC DNA]</scope>
    <source>
        <strain evidence="5">U-1</strain>
    </source>
</reference>
<dbReference type="EMBL" id="CP017839">
    <property type="protein sequence ID" value="APA99026.1"/>
    <property type="molecule type" value="Genomic_DNA"/>
</dbReference>
<accession>A0A0B8N767</accession>
<dbReference type="SUPFAM" id="SSF110087">
    <property type="entry name" value="DR1885-like metal-binding protein"/>
    <property type="match status" value="1"/>
</dbReference>
<evidence type="ECO:0000313" key="6">
    <source>
        <dbReference type="Proteomes" id="UP000180166"/>
    </source>
</evidence>
<evidence type="ECO:0000256" key="1">
    <source>
        <dbReference type="SAM" id="MobiDB-lite"/>
    </source>
</evidence>
<gene>
    <name evidence="3" type="ORF">NS506_04980</name>
    <name evidence="4" type="ORF">NSK11_contig00023-0065</name>
</gene>
<feature type="chain" id="PRO_5044541226" evidence="2">
    <location>
        <begin position="44"/>
        <end position="197"/>
    </location>
</feature>
<dbReference type="OrthoDB" id="9796962at2"/>
<protein>
    <submittedName>
        <fullName evidence="3">Lipoprotein</fullName>
    </submittedName>
</protein>
<keyword evidence="2" id="KW-0732">Signal</keyword>
<dbReference type="RefSeq" id="WP_081985753.1">
    <property type="nucleotide sequence ID" value="NZ_AP017900.1"/>
</dbReference>
<dbReference type="Proteomes" id="UP000037179">
    <property type="component" value="Unassembled WGS sequence"/>
</dbReference>
<dbReference type="AlphaFoldDB" id="A0A0B8N767"/>
<dbReference type="InterPro" id="IPR007410">
    <property type="entry name" value="LpqE-like"/>
</dbReference>
<dbReference type="PANTHER" id="PTHR36302">
    <property type="entry name" value="BLR7088 PROTEIN"/>
    <property type="match status" value="1"/>
</dbReference>
<feature type="region of interest" description="Disordered" evidence="1">
    <location>
        <begin position="172"/>
        <end position="197"/>
    </location>
</feature>
<dbReference type="KEGG" id="nsr:NS506_04980"/>
<dbReference type="Proteomes" id="UP000180166">
    <property type="component" value="Chromosome"/>
</dbReference>
<dbReference type="InterPro" id="IPR036182">
    <property type="entry name" value="PCuAC_sf"/>
</dbReference>
<evidence type="ECO:0000313" key="5">
    <source>
        <dbReference type="Proteomes" id="UP000037179"/>
    </source>
</evidence>
<evidence type="ECO:0000313" key="3">
    <source>
        <dbReference type="EMBL" id="APA99026.1"/>
    </source>
</evidence>
<dbReference type="GeneID" id="93374645"/>
<name>A0A0B8N767_9NOCA</name>
<evidence type="ECO:0000313" key="4">
    <source>
        <dbReference type="EMBL" id="GAP27816.1"/>
    </source>
</evidence>
<dbReference type="Gene3D" id="2.60.40.1890">
    <property type="entry name" value="PCu(A)C copper chaperone"/>
    <property type="match status" value="1"/>
</dbReference>
<keyword evidence="3" id="KW-0449">Lipoprotein</keyword>
<organism evidence="4 5">
    <name type="scientific">Nocardia seriolae</name>
    <dbReference type="NCBI Taxonomy" id="37332"/>
    <lineage>
        <taxon>Bacteria</taxon>
        <taxon>Bacillati</taxon>
        <taxon>Actinomycetota</taxon>
        <taxon>Actinomycetes</taxon>
        <taxon>Mycobacteriales</taxon>
        <taxon>Nocardiaceae</taxon>
        <taxon>Nocardia</taxon>
    </lineage>
</organism>
<feature type="signal peptide" evidence="2">
    <location>
        <begin position="1"/>
        <end position="43"/>
    </location>
</feature>
<dbReference type="PANTHER" id="PTHR36302:SF1">
    <property type="entry name" value="COPPER CHAPERONE PCU(A)C"/>
    <property type="match status" value="1"/>
</dbReference>
<reference evidence="4 5" key="2">
    <citation type="journal article" date="2016" name="Genome Announc.">
        <title>Draft Genome Sequence of Erythromycin- and Oxytetracycline-Sensitive Nocardia seriolae Strain U-1 (NBRC 110359).</title>
        <authorList>
            <person name="Imajoh M."/>
            <person name="Sukeda M."/>
            <person name="Shimizu M."/>
            <person name="Yamane J."/>
            <person name="Ohnishi K."/>
            <person name="Oshima S."/>
        </authorList>
    </citation>
    <scope>NUCLEOTIDE SEQUENCE [LARGE SCALE GENOMIC DNA]</scope>
    <source>
        <strain evidence="4 5">U-1</strain>
    </source>
</reference>
<dbReference type="InterPro" id="IPR058248">
    <property type="entry name" value="Lxx211020-like"/>
</dbReference>
<evidence type="ECO:0000256" key="2">
    <source>
        <dbReference type="SAM" id="SignalP"/>
    </source>
</evidence>
<proteinExistence type="predicted"/>
<keyword evidence="5" id="KW-1185">Reference proteome</keyword>
<dbReference type="EMBL" id="BBYQ01000023">
    <property type="protein sequence ID" value="GAP27816.1"/>
    <property type="molecule type" value="Genomic_DNA"/>
</dbReference>